<gene>
    <name evidence="8" type="ORF">BSAL_06085</name>
</gene>
<reference evidence="9" key="1">
    <citation type="submission" date="2015-09" db="EMBL/GenBank/DDBJ databases">
        <authorList>
            <consortium name="Pathogen Informatics"/>
        </authorList>
    </citation>
    <scope>NUCLEOTIDE SEQUENCE [LARGE SCALE GENOMIC DNA]</scope>
    <source>
        <strain evidence="9">Lake Konstanz</strain>
    </source>
</reference>
<dbReference type="Proteomes" id="UP000051952">
    <property type="component" value="Unassembled WGS sequence"/>
</dbReference>
<dbReference type="VEuPathDB" id="TriTrypDB:BSAL_06085"/>
<feature type="region of interest" description="Disordered" evidence="5">
    <location>
        <begin position="199"/>
        <end position="237"/>
    </location>
</feature>
<evidence type="ECO:0000256" key="1">
    <source>
        <dbReference type="ARBA" id="ARBA00008601"/>
    </source>
</evidence>
<feature type="compositionally biased region" description="Polar residues" evidence="5">
    <location>
        <begin position="199"/>
        <end position="210"/>
    </location>
</feature>
<comment type="similarity">
    <text evidence="1">Belongs to the protein-tyrosine phosphatase family. Non-receptor class dual specificity subfamily.</text>
</comment>
<dbReference type="PANTHER" id="PTHR10159">
    <property type="entry name" value="DUAL SPECIFICITY PROTEIN PHOSPHATASE"/>
    <property type="match status" value="1"/>
</dbReference>
<keyword evidence="3" id="KW-0378">Hydrolase</keyword>
<dbReference type="AlphaFoldDB" id="A0A0S4JBB0"/>
<protein>
    <recommendedName>
        <fullName evidence="2">protein-tyrosine-phosphatase</fullName>
        <ecNumber evidence="2">3.1.3.48</ecNumber>
    </recommendedName>
</protein>
<evidence type="ECO:0000256" key="2">
    <source>
        <dbReference type="ARBA" id="ARBA00013064"/>
    </source>
</evidence>
<evidence type="ECO:0000313" key="9">
    <source>
        <dbReference type="Proteomes" id="UP000051952"/>
    </source>
</evidence>
<evidence type="ECO:0000256" key="3">
    <source>
        <dbReference type="ARBA" id="ARBA00022801"/>
    </source>
</evidence>
<evidence type="ECO:0000259" key="6">
    <source>
        <dbReference type="PROSITE" id="PS50054"/>
    </source>
</evidence>
<dbReference type="Pfam" id="PF00782">
    <property type="entry name" value="DSPc"/>
    <property type="match status" value="1"/>
</dbReference>
<evidence type="ECO:0000313" key="8">
    <source>
        <dbReference type="EMBL" id="CUG84570.1"/>
    </source>
</evidence>
<dbReference type="GO" id="GO:0043409">
    <property type="term" value="P:negative regulation of MAPK cascade"/>
    <property type="evidence" value="ECO:0007669"/>
    <property type="project" value="TreeGrafter"/>
</dbReference>
<dbReference type="OMA" id="YLMCHES"/>
<proteinExistence type="inferred from homology"/>
<dbReference type="InterPro" id="IPR000387">
    <property type="entry name" value="Tyr_Pase_dom"/>
</dbReference>
<dbReference type="GO" id="GO:0005737">
    <property type="term" value="C:cytoplasm"/>
    <property type="evidence" value="ECO:0007669"/>
    <property type="project" value="TreeGrafter"/>
</dbReference>
<name>A0A0S4JBB0_BODSA</name>
<dbReference type="PROSITE" id="PS00383">
    <property type="entry name" value="TYR_PHOSPHATASE_1"/>
    <property type="match status" value="1"/>
</dbReference>
<evidence type="ECO:0000259" key="7">
    <source>
        <dbReference type="PROSITE" id="PS50056"/>
    </source>
</evidence>
<feature type="domain" description="Tyrosine-protein phosphatase" evidence="6">
    <location>
        <begin position="38"/>
        <end position="185"/>
    </location>
</feature>
<dbReference type="GO" id="GO:0008330">
    <property type="term" value="F:protein tyrosine/threonine phosphatase activity"/>
    <property type="evidence" value="ECO:0007669"/>
    <property type="project" value="TreeGrafter"/>
</dbReference>
<dbReference type="PROSITE" id="PS50054">
    <property type="entry name" value="TYR_PHOSPHATASE_DUAL"/>
    <property type="match status" value="1"/>
</dbReference>
<dbReference type="SMART" id="SM00195">
    <property type="entry name" value="DSPc"/>
    <property type="match status" value="1"/>
</dbReference>
<dbReference type="Gene3D" id="3.90.190.10">
    <property type="entry name" value="Protein tyrosine phosphatase superfamily"/>
    <property type="match status" value="1"/>
</dbReference>
<dbReference type="InterPro" id="IPR000340">
    <property type="entry name" value="Dual-sp_phosphatase_cat-dom"/>
</dbReference>
<dbReference type="SUPFAM" id="SSF52799">
    <property type="entry name" value="(Phosphotyrosine protein) phosphatases II"/>
    <property type="match status" value="1"/>
</dbReference>
<feature type="compositionally biased region" description="Polar residues" evidence="5">
    <location>
        <begin position="227"/>
        <end position="237"/>
    </location>
</feature>
<dbReference type="CDD" id="cd14498">
    <property type="entry name" value="DSP"/>
    <property type="match status" value="1"/>
</dbReference>
<evidence type="ECO:0000256" key="4">
    <source>
        <dbReference type="ARBA" id="ARBA00022912"/>
    </source>
</evidence>
<sequence length="237" mass="25842">MASRCKRPQLPAFDLQVVHEHNTDNHVVGAGNAALCMEMSEILGCLSLGSWRDAVDGDKLKSLGITHVLNVAKEVPPPSERAAMESGDFCHKTIPLMDCHSQNIDVHFEDAFAFIQAAREQNGKVLVHCRRGISRSAAIVVGYLMCHESYGYNEAVDFVKEKRPCISLNLAFRQVLSEYTPGVGVPGSATIMGIPKAATSLTEDPQSRMDSNLGEDFGLSAPESEKSSQPSNKEPEW</sequence>
<dbReference type="InterPro" id="IPR016130">
    <property type="entry name" value="Tyr_Pase_AS"/>
</dbReference>
<dbReference type="OrthoDB" id="273181at2759"/>
<keyword evidence="9" id="KW-1185">Reference proteome</keyword>
<dbReference type="GO" id="GO:0017017">
    <property type="term" value="F:MAP kinase tyrosine/serine/threonine phosphatase activity"/>
    <property type="evidence" value="ECO:0007669"/>
    <property type="project" value="TreeGrafter"/>
</dbReference>
<keyword evidence="4" id="KW-0904">Protein phosphatase</keyword>
<dbReference type="PANTHER" id="PTHR10159:SF532">
    <property type="entry name" value="SPECIFICITY PROTEIN PHOSPHATASE, PUTATIVE-RELATED"/>
    <property type="match status" value="1"/>
</dbReference>
<feature type="domain" description="Tyrosine specific protein phosphatases" evidence="7">
    <location>
        <begin position="106"/>
        <end position="164"/>
    </location>
</feature>
<dbReference type="GO" id="GO:0033550">
    <property type="term" value="F:MAP kinase tyrosine phosphatase activity"/>
    <property type="evidence" value="ECO:0007669"/>
    <property type="project" value="TreeGrafter"/>
</dbReference>
<dbReference type="EC" id="3.1.3.48" evidence="2"/>
<dbReference type="EMBL" id="CYKH01001125">
    <property type="protein sequence ID" value="CUG84570.1"/>
    <property type="molecule type" value="Genomic_DNA"/>
</dbReference>
<dbReference type="InterPro" id="IPR029021">
    <property type="entry name" value="Prot-tyrosine_phosphatase-like"/>
</dbReference>
<accession>A0A0S4JBB0</accession>
<dbReference type="InterPro" id="IPR020422">
    <property type="entry name" value="TYR_PHOSPHATASE_DUAL_dom"/>
</dbReference>
<dbReference type="PROSITE" id="PS50056">
    <property type="entry name" value="TYR_PHOSPHATASE_2"/>
    <property type="match status" value="1"/>
</dbReference>
<evidence type="ECO:0000256" key="5">
    <source>
        <dbReference type="SAM" id="MobiDB-lite"/>
    </source>
</evidence>
<organism evidence="8 9">
    <name type="scientific">Bodo saltans</name>
    <name type="common">Flagellated protozoan</name>
    <dbReference type="NCBI Taxonomy" id="75058"/>
    <lineage>
        <taxon>Eukaryota</taxon>
        <taxon>Discoba</taxon>
        <taxon>Euglenozoa</taxon>
        <taxon>Kinetoplastea</taxon>
        <taxon>Metakinetoplastina</taxon>
        <taxon>Eubodonida</taxon>
        <taxon>Bodonidae</taxon>
        <taxon>Bodo</taxon>
    </lineage>
</organism>